<dbReference type="RefSeq" id="YP_009478262.1">
    <property type="nucleotide sequence ID" value="NC_037479.1"/>
</dbReference>
<dbReference type="AlphaFoldDB" id="A0A2Z6BEL6"/>
<sequence>MPVQKKKTSKSKKLKRRFFWNNNLIKINIPFKLKHIYLTFSKKKSKKNLKTEK</sequence>
<evidence type="ECO:0000313" key="1">
    <source>
        <dbReference type="EMBL" id="BBD20169.1"/>
    </source>
</evidence>
<keyword evidence="1" id="KW-0934">Plastid</keyword>
<organism evidence="1">
    <name type="scientific">Prototheca stagnorum</name>
    <dbReference type="NCBI Taxonomy" id="215448"/>
    <lineage>
        <taxon>Eukaryota</taxon>
        <taxon>Viridiplantae</taxon>
        <taxon>Chlorophyta</taxon>
        <taxon>core chlorophytes</taxon>
        <taxon>Trebouxiophyceae</taxon>
        <taxon>Chlorellales</taxon>
        <taxon>Chlorellaceae</taxon>
        <taxon>Prototheca</taxon>
    </lineage>
</organism>
<geneLocation type="chloroplast" evidence="1"/>
<evidence type="ECO:0008006" key="2">
    <source>
        <dbReference type="Google" id="ProtNLM"/>
    </source>
</evidence>
<keyword evidence="1" id="KW-0150">Chloroplast</keyword>
<proteinExistence type="predicted"/>
<name>A0A2Z6BEL6_9CHLO</name>
<accession>A0A2Z6BEL6</accession>
<protein>
    <recommendedName>
        <fullName evidence="2">50S ribosomal protein L32</fullName>
    </recommendedName>
</protein>
<dbReference type="GeneID" id="36487631"/>
<reference evidence="1" key="1">
    <citation type="journal article" date="2018" name="Sci. Rep.">
        <title>Multiple losses of photosynthesis and convergent reductive genome evolution in the colourless green algae Prototheca.</title>
        <authorList>
            <person name="Suzuki S."/>
            <person name="Endoh R."/>
            <person name="Manabe R.I."/>
            <person name="Ohkuma M."/>
            <person name="Hirakawa Y."/>
        </authorList>
    </citation>
    <scope>NUCLEOTIDE SEQUENCE</scope>
    <source>
        <strain evidence="1">JCM 9641</strain>
    </source>
</reference>
<dbReference type="EMBL" id="AP018372">
    <property type="protein sequence ID" value="BBD20169.1"/>
    <property type="molecule type" value="Genomic_DNA"/>
</dbReference>